<dbReference type="Proteomes" id="UP001373196">
    <property type="component" value="Unassembled WGS sequence"/>
</dbReference>
<protein>
    <submittedName>
        <fullName evidence="1">Uncharacterized protein</fullName>
    </submittedName>
</protein>
<evidence type="ECO:0000313" key="2">
    <source>
        <dbReference type="Proteomes" id="UP001373196"/>
    </source>
</evidence>
<evidence type="ECO:0000313" key="1">
    <source>
        <dbReference type="EMBL" id="MEJ5195399.1"/>
    </source>
</evidence>
<organism evidence="1 2">
    <name type="scientific">Faecalibacterium wellingii</name>
    <dbReference type="NCBI Taxonomy" id="2929491"/>
    <lineage>
        <taxon>Bacteria</taxon>
        <taxon>Bacillati</taxon>
        <taxon>Bacillota</taxon>
        <taxon>Clostridia</taxon>
        <taxon>Eubacteriales</taxon>
        <taxon>Oscillospiraceae</taxon>
        <taxon>Faecalibacterium</taxon>
    </lineage>
</organism>
<comment type="caution">
    <text evidence="1">The sequence shown here is derived from an EMBL/GenBank/DDBJ whole genome shotgun (WGS) entry which is preliminary data.</text>
</comment>
<dbReference type="EMBL" id="JBBFGL010000003">
    <property type="protein sequence ID" value="MEJ5195399.1"/>
    <property type="molecule type" value="Genomic_DNA"/>
</dbReference>
<sequence>MTMAKKLPLLAPSIHTFEVNGTYTDCEAKRTVFMAIQKMVSAGKYYRIPYHGSSKKGYSYKRKDGGLTITLADYPDFKKRYITLSGVNLARIAGDPSRLSLTDLSPEGLVMQEQAFLDELEQLGLLEIEDSVKWKMHRLDITQDFYVKCDPSLMVKIIRYAGSVDPYRKGRALHYN</sequence>
<proteinExistence type="predicted"/>
<dbReference type="RefSeq" id="WP_339395000.1">
    <property type="nucleotide sequence ID" value="NZ_JBBFGL010000003.1"/>
</dbReference>
<gene>
    <name evidence="1" type="ORF">WF834_04285</name>
</gene>
<dbReference type="AlphaFoldDB" id="A0AB35Y4J4"/>
<accession>A0AB35Y4J4</accession>
<reference evidence="1" key="1">
    <citation type="submission" date="2024-03" db="EMBL/GenBank/DDBJ databases">
        <authorList>
            <person name="Plomp N."/>
            <person name="Harmsen H.J."/>
        </authorList>
    </citation>
    <scope>NUCLEOTIDE SEQUENCE</scope>
    <source>
        <strain evidence="1">HTF-128</strain>
    </source>
</reference>
<name>A0AB35Y4J4_9FIRM</name>